<dbReference type="EMBL" id="KV417297">
    <property type="protein sequence ID" value="KZO94103.1"/>
    <property type="molecule type" value="Genomic_DNA"/>
</dbReference>
<protein>
    <recommendedName>
        <fullName evidence="5">Glycosyltransferase family 23 protein</fullName>
    </recommendedName>
</protein>
<keyword evidence="2" id="KW-1133">Transmembrane helix</keyword>
<evidence type="ECO:0008006" key="5">
    <source>
        <dbReference type="Google" id="ProtNLM"/>
    </source>
</evidence>
<dbReference type="PANTHER" id="PTHR13132">
    <property type="entry name" value="ALPHA- 1,6 -FUCOSYLTRANSFERASE"/>
    <property type="match status" value="1"/>
</dbReference>
<dbReference type="OrthoDB" id="2392789at2759"/>
<sequence length="520" mass="58567">MSSPTVAKASQRLYPEHGLTPRTPHSRAGSFKELQATQPLLDRDDDGESTEKQARGSSSDISRLFHYFPLATASLCGVALLIMTILSYRRPDVIYWMIGNNDWDMYKGDNGSLVDDVVPVTHNHSGTSGHVDHPNTELVIDYSNYTSFPLTTMEYAAECWKLNQQPHKHGDYWSSGRHGVHDVIHSDSPDVCSSSITYMLDGEIGLAADLALIAQLAGLARQRNRTFFIDDTYWNRGSWLDYFEDVRSTQPGPEPGCLPPPADELVACPRLARHWVVTSHTAKFHMMHDFSEAYQDPYKQSVNRQKPIFETGRVSLSKTIRPTSSLHDLIEQARSGFPKRPYVGVHIRRGDQTAMSWRYHKGYVPTSEYVGAAQKTIPALDSIEAIYVASDSLSALLEFSEAAPEEWNVQASIPTNGSRVEYSAERETEGYFQRQWDQIPEEEREALTRGMIIDLALVTGAWGKDETERPAAVICTLSSHVCRIAAMTLGWERAIEQKGWVEIDNRGDIEPIWDAFKLYH</sequence>
<reference evidence="3 4" key="1">
    <citation type="journal article" date="2016" name="Mol. Biol. Evol.">
        <title>Comparative Genomics of Early-Diverging Mushroom-Forming Fungi Provides Insights into the Origins of Lignocellulose Decay Capabilities.</title>
        <authorList>
            <person name="Nagy L.G."/>
            <person name="Riley R."/>
            <person name="Tritt A."/>
            <person name="Adam C."/>
            <person name="Daum C."/>
            <person name="Floudas D."/>
            <person name="Sun H."/>
            <person name="Yadav J.S."/>
            <person name="Pangilinan J."/>
            <person name="Larsson K.H."/>
            <person name="Matsuura K."/>
            <person name="Barry K."/>
            <person name="Labutti K."/>
            <person name="Kuo R."/>
            <person name="Ohm R.A."/>
            <person name="Bhattacharya S.S."/>
            <person name="Shirouzu T."/>
            <person name="Yoshinaga Y."/>
            <person name="Martin F.M."/>
            <person name="Grigoriev I.V."/>
            <person name="Hibbett D.S."/>
        </authorList>
    </citation>
    <scope>NUCLEOTIDE SEQUENCE [LARGE SCALE GENOMIC DNA]</scope>
    <source>
        <strain evidence="3 4">TUFC12733</strain>
    </source>
</reference>
<keyword evidence="2" id="KW-0472">Membrane</keyword>
<evidence type="ECO:0000313" key="4">
    <source>
        <dbReference type="Proteomes" id="UP000076738"/>
    </source>
</evidence>
<evidence type="ECO:0000313" key="3">
    <source>
        <dbReference type="EMBL" id="KZO94103.1"/>
    </source>
</evidence>
<feature type="region of interest" description="Disordered" evidence="1">
    <location>
        <begin position="1"/>
        <end position="56"/>
    </location>
</feature>
<dbReference type="AlphaFoldDB" id="A0A167JZJ7"/>
<feature type="transmembrane region" description="Helical" evidence="2">
    <location>
        <begin position="67"/>
        <end position="88"/>
    </location>
</feature>
<dbReference type="GO" id="GO:0046921">
    <property type="term" value="F:alpha-(1-&gt;6)-fucosyltransferase activity"/>
    <property type="evidence" value="ECO:0007669"/>
    <property type="project" value="TreeGrafter"/>
</dbReference>
<proteinExistence type="predicted"/>
<keyword evidence="4" id="KW-1185">Reference proteome</keyword>
<gene>
    <name evidence="3" type="ORF">CALVIDRAFT_539479</name>
</gene>
<organism evidence="3 4">
    <name type="scientific">Calocera viscosa (strain TUFC12733)</name>
    <dbReference type="NCBI Taxonomy" id="1330018"/>
    <lineage>
        <taxon>Eukaryota</taxon>
        <taxon>Fungi</taxon>
        <taxon>Dikarya</taxon>
        <taxon>Basidiomycota</taxon>
        <taxon>Agaricomycotina</taxon>
        <taxon>Dacrymycetes</taxon>
        <taxon>Dacrymycetales</taxon>
        <taxon>Dacrymycetaceae</taxon>
        <taxon>Calocera</taxon>
    </lineage>
</organism>
<keyword evidence="2" id="KW-0812">Transmembrane</keyword>
<dbReference type="Proteomes" id="UP000076738">
    <property type="component" value="Unassembled WGS sequence"/>
</dbReference>
<name>A0A167JZJ7_CALVF</name>
<evidence type="ECO:0000256" key="2">
    <source>
        <dbReference type="SAM" id="Phobius"/>
    </source>
</evidence>
<dbReference type="Gene3D" id="3.40.50.11350">
    <property type="match status" value="1"/>
</dbReference>
<dbReference type="PANTHER" id="PTHR13132:SF29">
    <property type="entry name" value="ALPHA-(1,6)-FUCOSYLTRANSFERASE"/>
    <property type="match status" value="1"/>
</dbReference>
<evidence type="ECO:0000256" key="1">
    <source>
        <dbReference type="SAM" id="MobiDB-lite"/>
    </source>
</evidence>
<dbReference type="GO" id="GO:0006487">
    <property type="term" value="P:protein N-linked glycosylation"/>
    <property type="evidence" value="ECO:0007669"/>
    <property type="project" value="TreeGrafter"/>
</dbReference>
<accession>A0A167JZJ7</accession>